<dbReference type="RefSeq" id="XP_067818553.1">
    <property type="nucleotide sequence ID" value="XM_067963004.1"/>
</dbReference>
<evidence type="ECO:0000259" key="1">
    <source>
        <dbReference type="PROSITE" id="PS50188"/>
    </source>
</evidence>
<dbReference type="PANTHER" id="PTHR12245:SF5">
    <property type="entry name" value="SPRY DOMAIN-CONTAINING SOCS BOX PROTEIN 3"/>
    <property type="match status" value="1"/>
</dbReference>
<dbReference type="InterPro" id="IPR003877">
    <property type="entry name" value="SPRY_dom"/>
</dbReference>
<sequence>MESPATPSLRVATPFGYGLLHNIDEPQIASPEDESPEARQSFAHVEFPWGYVYVHKDLVAVVPHFTLYALANTKRVKFTLPFDLQCLGQEMVNAVRSQLKLGPDIAVSLVQTDSVRQHEIQPHRTLGECTIGAGPEHPVLVLQTRVVQFDKKKCSTYIKLQDDNSRAVQVAEGCGSVLGNCDVNCGVKYWEVELISARFGEGMFVGVAAPDLALDNSVVGSGVCWGIICATGHKFHETIECYADPLKDGDIVGVLLDKELGRLSFFVNGRNLGVAFRGIQARNLCPMFSLTFVGQQIKLRPTALPPMP</sequence>
<dbReference type="EMBL" id="SHOA02000019">
    <property type="protein sequence ID" value="TDH69054.1"/>
    <property type="molecule type" value="Genomic_DNA"/>
</dbReference>
<dbReference type="SMART" id="SM00449">
    <property type="entry name" value="SPRY"/>
    <property type="match status" value="1"/>
</dbReference>
<dbReference type="GeneID" id="94348675"/>
<reference evidence="2 3" key="1">
    <citation type="journal article" date="2021" name="Genome Biol.">
        <title>AFLAP: assembly-free linkage analysis pipeline using k-mers from genome sequencing data.</title>
        <authorList>
            <person name="Fletcher K."/>
            <person name="Zhang L."/>
            <person name="Gil J."/>
            <person name="Han R."/>
            <person name="Cavanaugh K."/>
            <person name="Michelmore R."/>
        </authorList>
    </citation>
    <scope>NUCLEOTIDE SEQUENCE [LARGE SCALE GENOMIC DNA]</scope>
    <source>
        <strain evidence="2 3">SF5</strain>
    </source>
</reference>
<evidence type="ECO:0000313" key="2">
    <source>
        <dbReference type="EMBL" id="TDH69054.1"/>
    </source>
</evidence>
<keyword evidence="3" id="KW-1185">Reference proteome</keyword>
<dbReference type="CDD" id="cd11709">
    <property type="entry name" value="SPRY"/>
    <property type="match status" value="1"/>
</dbReference>
<dbReference type="KEGG" id="blac:94348675"/>
<accession>A0A976FM62</accession>
<dbReference type="InterPro" id="IPR013320">
    <property type="entry name" value="ConA-like_dom_sf"/>
</dbReference>
<organism evidence="2 3">
    <name type="scientific">Bremia lactucae</name>
    <name type="common">Lettuce downy mildew</name>
    <dbReference type="NCBI Taxonomy" id="4779"/>
    <lineage>
        <taxon>Eukaryota</taxon>
        <taxon>Sar</taxon>
        <taxon>Stramenopiles</taxon>
        <taxon>Oomycota</taxon>
        <taxon>Peronosporomycetes</taxon>
        <taxon>Peronosporales</taxon>
        <taxon>Peronosporaceae</taxon>
        <taxon>Bremia</taxon>
    </lineage>
</organism>
<dbReference type="Gene3D" id="2.60.120.920">
    <property type="match status" value="1"/>
</dbReference>
<dbReference type="PANTHER" id="PTHR12245">
    <property type="entry name" value="SPRY DOMAIN CONTAINING SOCS BOX PROTEIN"/>
    <property type="match status" value="1"/>
</dbReference>
<dbReference type="Proteomes" id="UP000294530">
    <property type="component" value="Unassembled WGS sequence"/>
</dbReference>
<dbReference type="Pfam" id="PF00622">
    <property type="entry name" value="SPRY"/>
    <property type="match status" value="1"/>
</dbReference>
<evidence type="ECO:0000313" key="3">
    <source>
        <dbReference type="Proteomes" id="UP000294530"/>
    </source>
</evidence>
<dbReference type="SUPFAM" id="SSF49899">
    <property type="entry name" value="Concanavalin A-like lectins/glucanases"/>
    <property type="match status" value="1"/>
</dbReference>
<protein>
    <recommendedName>
        <fullName evidence="1">B30.2/SPRY domain-containing protein</fullName>
    </recommendedName>
</protein>
<dbReference type="InterPro" id="IPR050672">
    <property type="entry name" value="FBXO45-Fsn/SPSB_families"/>
</dbReference>
<dbReference type="InterPro" id="IPR001870">
    <property type="entry name" value="B30.2/SPRY"/>
</dbReference>
<gene>
    <name evidence="2" type="ORF">CCR75_004918</name>
</gene>
<comment type="caution">
    <text evidence="2">The sequence shown here is derived from an EMBL/GenBank/DDBJ whole genome shotgun (WGS) entry which is preliminary data.</text>
</comment>
<dbReference type="PROSITE" id="PS50188">
    <property type="entry name" value="B302_SPRY"/>
    <property type="match status" value="1"/>
</dbReference>
<proteinExistence type="predicted"/>
<dbReference type="InterPro" id="IPR043136">
    <property type="entry name" value="B30.2/SPRY_sf"/>
</dbReference>
<dbReference type="OrthoDB" id="77405at2759"/>
<dbReference type="AlphaFoldDB" id="A0A976FM62"/>
<feature type="domain" description="B30.2/SPRY" evidence="1">
    <location>
        <begin position="126"/>
        <end position="306"/>
    </location>
</feature>
<name>A0A976FM62_BRELC</name>